<dbReference type="GeneID" id="70124116"/>
<sequence length="132" mass="15140">MILQVLMGFLLYCSSHLRHHFNRRATRPAHWGGWRLDRARGTEIEMRRAPSQPGAPLTRIVASYGMICKGPNTDMASHNHFTMRCDINIICTAGHLQILLESLQQEPRGNSQRKMSCVVHTSWTSQSLHEYK</sequence>
<evidence type="ECO:0000313" key="1">
    <source>
        <dbReference type="EMBL" id="KAH6656833.1"/>
    </source>
</evidence>
<dbReference type="EMBL" id="JAGPXC010000002">
    <property type="protein sequence ID" value="KAH6656833.1"/>
    <property type="molecule type" value="Genomic_DNA"/>
</dbReference>
<name>A0A9P8UR52_9PEZI</name>
<organism evidence="1 2">
    <name type="scientific">Truncatella angustata</name>
    <dbReference type="NCBI Taxonomy" id="152316"/>
    <lineage>
        <taxon>Eukaryota</taxon>
        <taxon>Fungi</taxon>
        <taxon>Dikarya</taxon>
        <taxon>Ascomycota</taxon>
        <taxon>Pezizomycotina</taxon>
        <taxon>Sordariomycetes</taxon>
        <taxon>Xylariomycetidae</taxon>
        <taxon>Amphisphaeriales</taxon>
        <taxon>Sporocadaceae</taxon>
        <taxon>Truncatella</taxon>
    </lineage>
</organism>
<evidence type="ECO:0000313" key="2">
    <source>
        <dbReference type="Proteomes" id="UP000758603"/>
    </source>
</evidence>
<comment type="caution">
    <text evidence="1">The sequence shown here is derived from an EMBL/GenBank/DDBJ whole genome shotgun (WGS) entry which is preliminary data.</text>
</comment>
<dbReference type="Proteomes" id="UP000758603">
    <property type="component" value="Unassembled WGS sequence"/>
</dbReference>
<keyword evidence="2" id="KW-1185">Reference proteome</keyword>
<proteinExistence type="predicted"/>
<dbReference type="AlphaFoldDB" id="A0A9P8UR52"/>
<accession>A0A9P8UR52</accession>
<protein>
    <submittedName>
        <fullName evidence="1">Uncharacterized protein</fullName>
    </submittedName>
</protein>
<dbReference type="RefSeq" id="XP_045961067.1">
    <property type="nucleotide sequence ID" value="XM_046095223.1"/>
</dbReference>
<gene>
    <name evidence="1" type="ORF">BKA67DRAFT_170990</name>
</gene>
<reference evidence="1" key="1">
    <citation type="journal article" date="2021" name="Nat. Commun.">
        <title>Genetic determinants of endophytism in the Arabidopsis root mycobiome.</title>
        <authorList>
            <person name="Mesny F."/>
            <person name="Miyauchi S."/>
            <person name="Thiergart T."/>
            <person name="Pickel B."/>
            <person name="Atanasova L."/>
            <person name="Karlsson M."/>
            <person name="Huettel B."/>
            <person name="Barry K.W."/>
            <person name="Haridas S."/>
            <person name="Chen C."/>
            <person name="Bauer D."/>
            <person name="Andreopoulos W."/>
            <person name="Pangilinan J."/>
            <person name="LaButti K."/>
            <person name="Riley R."/>
            <person name="Lipzen A."/>
            <person name="Clum A."/>
            <person name="Drula E."/>
            <person name="Henrissat B."/>
            <person name="Kohler A."/>
            <person name="Grigoriev I.V."/>
            <person name="Martin F.M."/>
            <person name="Hacquard S."/>
        </authorList>
    </citation>
    <scope>NUCLEOTIDE SEQUENCE</scope>
    <source>
        <strain evidence="1">MPI-SDFR-AT-0073</strain>
    </source>
</reference>